<keyword evidence="5 7" id="KW-0808">Transferase</keyword>
<dbReference type="InterPro" id="IPR015813">
    <property type="entry name" value="Pyrv/PenolPyrv_kinase-like_dom"/>
</dbReference>
<keyword evidence="7 10" id="KW-0460">Magnesium</keyword>
<feature type="binding site" evidence="7 10">
    <location>
        <position position="85"/>
    </location>
    <ligand>
        <name>Mg(2+)</name>
        <dbReference type="ChEBI" id="CHEBI:18420"/>
    </ligand>
</feature>
<feature type="binding site" evidence="7 10">
    <location>
        <position position="46"/>
    </location>
    <ligand>
        <name>Mg(2+)</name>
        <dbReference type="ChEBI" id="CHEBI:18420"/>
    </ligand>
</feature>
<dbReference type="GO" id="GO:0032259">
    <property type="term" value="P:methylation"/>
    <property type="evidence" value="ECO:0007669"/>
    <property type="project" value="UniProtKB-KW"/>
</dbReference>
<dbReference type="NCBIfam" id="NF001452">
    <property type="entry name" value="PRK00311.1"/>
    <property type="match status" value="1"/>
</dbReference>
<dbReference type="FunFam" id="3.20.20.60:FF:000003">
    <property type="entry name" value="3-methyl-2-oxobutanoate hydroxymethyltransferase"/>
    <property type="match status" value="1"/>
</dbReference>
<dbReference type="GO" id="GO:0005737">
    <property type="term" value="C:cytoplasm"/>
    <property type="evidence" value="ECO:0007669"/>
    <property type="project" value="UniProtKB-SubCell"/>
</dbReference>
<accession>A0A4R2S747</accession>
<evidence type="ECO:0000256" key="10">
    <source>
        <dbReference type="PIRSR" id="PIRSR000388-3"/>
    </source>
</evidence>
<dbReference type="NCBIfam" id="TIGR00222">
    <property type="entry name" value="panB"/>
    <property type="match status" value="1"/>
</dbReference>
<evidence type="ECO:0000256" key="8">
    <source>
        <dbReference type="PIRSR" id="PIRSR000388-1"/>
    </source>
</evidence>
<dbReference type="Gene3D" id="3.20.20.60">
    <property type="entry name" value="Phosphoenolpyruvate-binding domains"/>
    <property type="match status" value="1"/>
</dbReference>
<evidence type="ECO:0000256" key="2">
    <source>
        <dbReference type="ARBA" id="ARBA00008676"/>
    </source>
</evidence>
<comment type="catalytic activity">
    <reaction evidence="7">
        <text>(6R)-5,10-methylene-5,6,7,8-tetrahydrofolate + 3-methyl-2-oxobutanoate + H2O = 2-dehydropantoate + (6S)-5,6,7,8-tetrahydrofolate</text>
        <dbReference type="Rhea" id="RHEA:11824"/>
        <dbReference type="ChEBI" id="CHEBI:11561"/>
        <dbReference type="ChEBI" id="CHEBI:11851"/>
        <dbReference type="ChEBI" id="CHEBI:15377"/>
        <dbReference type="ChEBI" id="CHEBI:15636"/>
        <dbReference type="ChEBI" id="CHEBI:57453"/>
        <dbReference type="EC" id="2.1.2.11"/>
    </reaction>
</comment>
<keyword evidence="7" id="KW-0963">Cytoplasm</keyword>
<keyword evidence="7 10" id="KW-0479">Metal-binding</keyword>
<evidence type="ECO:0000313" key="12">
    <source>
        <dbReference type="Proteomes" id="UP000294813"/>
    </source>
</evidence>
<dbReference type="GO" id="GO:0008168">
    <property type="term" value="F:methyltransferase activity"/>
    <property type="evidence" value="ECO:0007669"/>
    <property type="project" value="UniProtKB-KW"/>
</dbReference>
<comment type="cofactor">
    <cofactor evidence="7 10">
        <name>Mg(2+)</name>
        <dbReference type="ChEBI" id="CHEBI:18420"/>
    </cofactor>
    <text evidence="7 10">Binds 1 Mg(2+) ion per subunit.</text>
</comment>
<dbReference type="UniPathway" id="UPA00028">
    <property type="reaction ID" value="UER00003"/>
</dbReference>
<dbReference type="GO" id="GO:0000287">
    <property type="term" value="F:magnesium ion binding"/>
    <property type="evidence" value="ECO:0007669"/>
    <property type="project" value="TreeGrafter"/>
</dbReference>
<evidence type="ECO:0000256" key="3">
    <source>
        <dbReference type="ARBA" id="ARBA00011424"/>
    </source>
</evidence>
<gene>
    <name evidence="7" type="primary">panB</name>
    <name evidence="11" type="ORF">EDD73_104114</name>
</gene>
<dbReference type="GO" id="GO:0015940">
    <property type="term" value="P:pantothenate biosynthetic process"/>
    <property type="evidence" value="ECO:0007669"/>
    <property type="project" value="UniProtKB-UniRule"/>
</dbReference>
<dbReference type="CDD" id="cd06557">
    <property type="entry name" value="KPHMT-like"/>
    <property type="match status" value="1"/>
</dbReference>
<organism evidence="11 12">
    <name type="scientific">Heliophilum fasciatum</name>
    <dbReference type="NCBI Taxonomy" id="35700"/>
    <lineage>
        <taxon>Bacteria</taxon>
        <taxon>Bacillati</taxon>
        <taxon>Bacillota</taxon>
        <taxon>Clostridia</taxon>
        <taxon>Eubacteriales</taxon>
        <taxon>Heliobacteriaceae</taxon>
        <taxon>Heliophilum</taxon>
    </lineage>
</organism>
<dbReference type="AlphaFoldDB" id="A0A4R2S747"/>
<dbReference type="PANTHER" id="PTHR20881">
    <property type="entry name" value="3-METHYL-2-OXOBUTANOATE HYDROXYMETHYLTRANSFERASE"/>
    <property type="match status" value="1"/>
</dbReference>
<feature type="binding site" evidence="7 10">
    <location>
        <position position="117"/>
    </location>
    <ligand>
        <name>Mg(2+)</name>
        <dbReference type="ChEBI" id="CHEBI:18420"/>
    </ligand>
</feature>
<feature type="binding site" evidence="7 9">
    <location>
        <position position="115"/>
    </location>
    <ligand>
        <name>3-methyl-2-oxobutanoate</name>
        <dbReference type="ChEBI" id="CHEBI:11851"/>
    </ligand>
</feature>
<dbReference type="Proteomes" id="UP000294813">
    <property type="component" value="Unassembled WGS sequence"/>
</dbReference>
<dbReference type="PANTHER" id="PTHR20881:SF0">
    <property type="entry name" value="3-METHYL-2-OXOBUTANOATE HYDROXYMETHYLTRANSFERASE"/>
    <property type="match status" value="1"/>
</dbReference>
<feature type="binding site" evidence="7 9">
    <location>
        <position position="85"/>
    </location>
    <ligand>
        <name>3-methyl-2-oxobutanoate</name>
        <dbReference type="ChEBI" id="CHEBI:11851"/>
    </ligand>
</feature>
<dbReference type="RefSeq" id="WP_131918239.1">
    <property type="nucleotide sequence ID" value="NZ_JAOQNU010000004.1"/>
</dbReference>
<reference evidence="11 12" key="1">
    <citation type="submission" date="2019-03" db="EMBL/GenBank/DDBJ databases">
        <title>Genomic Encyclopedia of Type Strains, Phase IV (KMG-IV): sequencing the most valuable type-strain genomes for metagenomic binning, comparative biology and taxonomic classification.</title>
        <authorList>
            <person name="Goeker M."/>
        </authorList>
    </citation>
    <scope>NUCLEOTIDE SEQUENCE [LARGE SCALE GENOMIC DNA]</scope>
    <source>
        <strain evidence="11 12">DSM 11170</strain>
    </source>
</reference>
<dbReference type="Pfam" id="PF02548">
    <property type="entry name" value="Pantoate_transf"/>
    <property type="match status" value="1"/>
</dbReference>
<comment type="pathway">
    <text evidence="1 7">Cofactor biosynthesis; (R)-pantothenate biosynthesis; (R)-pantoate from 3-methyl-2-oxobutanoate: step 1/2.</text>
</comment>
<evidence type="ECO:0000256" key="9">
    <source>
        <dbReference type="PIRSR" id="PIRSR000388-2"/>
    </source>
</evidence>
<dbReference type="HAMAP" id="MF_00156">
    <property type="entry name" value="PanB"/>
    <property type="match status" value="1"/>
</dbReference>
<keyword evidence="12" id="KW-1185">Reference proteome</keyword>
<evidence type="ECO:0000256" key="5">
    <source>
        <dbReference type="ARBA" id="ARBA00022679"/>
    </source>
</evidence>
<evidence type="ECO:0000256" key="7">
    <source>
        <dbReference type="HAMAP-Rule" id="MF_00156"/>
    </source>
</evidence>
<dbReference type="GO" id="GO:0003864">
    <property type="term" value="F:3-methyl-2-oxobutanoate hydroxymethyltransferase activity"/>
    <property type="evidence" value="ECO:0007669"/>
    <property type="project" value="UniProtKB-UniRule"/>
</dbReference>
<feature type="active site" description="Proton acceptor" evidence="7 8">
    <location>
        <position position="184"/>
    </location>
</feature>
<evidence type="ECO:0000256" key="6">
    <source>
        <dbReference type="ARBA" id="ARBA00056497"/>
    </source>
</evidence>
<feature type="binding site" evidence="7 9">
    <location>
        <begin position="46"/>
        <end position="47"/>
    </location>
    <ligand>
        <name>3-methyl-2-oxobutanoate</name>
        <dbReference type="ChEBI" id="CHEBI:11851"/>
    </ligand>
</feature>
<comment type="caution">
    <text evidence="11">The sequence shown here is derived from an EMBL/GenBank/DDBJ whole genome shotgun (WGS) entry which is preliminary data.</text>
</comment>
<comment type="similarity">
    <text evidence="2 7">Belongs to the PanB family.</text>
</comment>
<dbReference type="EC" id="2.1.2.11" evidence="7"/>
<keyword evidence="11" id="KW-0489">Methyltransferase</keyword>
<evidence type="ECO:0000313" key="11">
    <source>
        <dbReference type="EMBL" id="TCP68211.1"/>
    </source>
</evidence>
<comment type="subcellular location">
    <subcellularLocation>
        <location evidence="7">Cytoplasm</location>
    </subcellularLocation>
</comment>
<proteinExistence type="inferred from homology"/>
<comment type="subunit">
    <text evidence="3 7">Homodecamer; pentamer of dimers.</text>
</comment>
<dbReference type="EMBL" id="SLXT01000004">
    <property type="protein sequence ID" value="TCP68211.1"/>
    <property type="molecule type" value="Genomic_DNA"/>
</dbReference>
<keyword evidence="4 7" id="KW-0566">Pantothenate biosynthesis</keyword>
<protein>
    <recommendedName>
        <fullName evidence="7">3-methyl-2-oxobutanoate hydroxymethyltransferase</fullName>
        <ecNumber evidence="7">2.1.2.11</ecNumber>
    </recommendedName>
    <alternativeName>
        <fullName evidence="7">Ketopantoate hydroxymethyltransferase</fullName>
        <shortName evidence="7">KPHMT</shortName>
    </alternativeName>
</protein>
<dbReference type="PIRSF" id="PIRSF000388">
    <property type="entry name" value="Pantoate_hydroxy_MeTrfase"/>
    <property type="match status" value="1"/>
</dbReference>
<dbReference type="SUPFAM" id="SSF51621">
    <property type="entry name" value="Phosphoenolpyruvate/pyruvate domain"/>
    <property type="match status" value="1"/>
</dbReference>
<dbReference type="InterPro" id="IPR003700">
    <property type="entry name" value="Pantoate_hydroxy_MeTrfase"/>
</dbReference>
<dbReference type="OrthoDB" id="9781789at2"/>
<sequence>MKKRLTIPQLQTYKQEGKKIRVITAYDYPFAHLVNGSDIEIILVGDSLGMAVLGYTSTVPVTMEQMLHHCRPVVAGAPDTMVFADLPFGSYNVSIEQAITNANRFMQEGAVDGVKLEGGVRMARTVAAIVEAGIPVMGHIGLTPQTATQLGGFKVQGKDEATARQLIEDALALEAAGVCSIVLECVPAPLAAEITGQLKVPTIGIGAGPDCDGQVLVIHDLIGMYDRFVPKFVKQYAQVGQTISQALAEYAQDVATGRFPDADHSFGLHRERDESRRLY</sequence>
<comment type="function">
    <text evidence="6 7">Catalyzes the reversible reaction in which hydroxymethyl group from 5,10-methylenetetrahydrofolate is transferred onto alpha-ketoisovalerate to form ketopantoate.</text>
</comment>
<evidence type="ECO:0000256" key="4">
    <source>
        <dbReference type="ARBA" id="ARBA00022655"/>
    </source>
</evidence>
<evidence type="ECO:0000256" key="1">
    <source>
        <dbReference type="ARBA" id="ARBA00005033"/>
    </source>
</evidence>
<name>A0A4R2S747_9FIRM</name>
<dbReference type="InterPro" id="IPR040442">
    <property type="entry name" value="Pyrv_kinase-like_dom_sf"/>
</dbReference>